<feature type="region of interest" description="Disordered" evidence="1">
    <location>
        <begin position="117"/>
        <end position="145"/>
    </location>
</feature>
<gene>
    <name evidence="2" type="ORF">BN14_08433</name>
</gene>
<evidence type="ECO:0000256" key="1">
    <source>
        <dbReference type="SAM" id="MobiDB-lite"/>
    </source>
</evidence>
<feature type="region of interest" description="Disordered" evidence="1">
    <location>
        <begin position="18"/>
        <end position="87"/>
    </location>
</feature>
<feature type="compositionally biased region" description="Basic and acidic residues" evidence="1">
    <location>
        <begin position="121"/>
        <end position="145"/>
    </location>
</feature>
<feature type="compositionally biased region" description="Polar residues" evidence="1">
    <location>
        <begin position="53"/>
        <end position="64"/>
    </location>
</feature>
<sequence length="145" mass="15728">MSDVFPVRFRDLLDLLKSTGHATADMRQEKSKLGSTGEGTAEAPLMLEPKDTNAVTDPFDNTDNWGRETGLDNNIERPPPGARHASEVTEVDGIKLKAPTLLDLLSGEPIEGAIQAGVSSKVEKEATVSKEPKGKEKLSVEHFKF</sequence>
<dbReference type="HOGENOM" id="CLU_1788147_0_0_1"/>
<evidence type="ECO:0000313" key="2">
    <source>
        <dbReference type="EMBL" id="CCO34336.1"/>
    </source>
</evidence>
<accession>M5C4J1</accession>
<dbReference type="EMBL" id="CAOJ01012931">
    <property type="protein sequence ID" value="CCO34336.1"/>
    <property type="molecule type" value="Genomic_DNA"/>
</dbReference>
<evidence type="ECO:0000313" key="3">
    <source>
        <dbReference type="Proteomes" id="UP000012065"/>
    </source>
</evidence>
<name>M5C4J1_THACB</name>
<proteinExistence type="predicted"/>
<dbReference type="Proteomes" id="UP000012065">
    <property type="component" value="Unassembled WGS sequence"/>
</dbReference>
<comment type="caution">
    <text evidence="2">The sequence shown here is derived from an EMBL/GenBank/DDBJ whole genome shotgun (WGS) entry which is preliminary data.</text>
</comment>
<reference evidence="2 3" key="1">
    <citation type="journal article" date="2013" name="J. Biotechnol.">
        <title>Establishment and interpretation of the genome sequence of the phytopathogenic fungus Rhizoctonia solani AG1-IB isolate 7/3/14.</title>
        <authorList>
            <person name="Wibberg D.W."/>
            <person name="Jelonek L.J."/>
            <person name="Rupp O.R."/>
            <person name="Hennig M.H."/>
            <person name="Eikmeyer F.E."/>
            <person name="Goesmann A.G."/>
            <person name="Hartmann A.H."/>
            <person name="Borriss R.B."/>
            <person name="Grosch R.G."/>
            <person name="Puehler A.P."/>
            <person name="Schlueter A.S."/>
        </authorList>
    </citation>
    <scope>NUCLEOTIDE SEQUENCE [LARGE SCALE GENOMIC DNA]</scope>
    <source>
        <strain evidence="3">AG1-IB / isolate 7/3/14</strain>
    </source>
</reference>
<protein>
    <submittedName>
        <fullName evidence="2">Uncharacterized protein</fullName>
    </submittedName>
</protein>
<organism evidence="2 3">
    <name type="scientific">Thanatephorus cucumeris (strain AG1-IB / isolate 7/3/14)</name>
    <name type="common">Lettuce bottom rot fungus</name>
    <name type="synonym">Rhizoctonia solani</name>
    <dbReference type="NCBI Taxonomy" id="1108050"/>
    <lineage>
        <taxon>Eukaryota</taxon>
        <taxon>Fungi</taxon>
        <taxon>Dikarya</taxon>
        <taxon>Basidiomycota</taxon>
        <taxon>Agaricomycotina</taxon>
        <taxon>Agaricomycetes</taxon>
        <taxon>Cantharellales</taxon>
        <taxon>Ceratobasidiaceae</taxon>
        <taxon>Rhizoctonia</taxon>
        <taxon>Rhizoctonia solani AG-1</taxon>
    </lineage>
</organism>
<dbReference type="AlphaFoldDB" id="M5C4J1"/>